<evidence type="ECO:0000259" key="2">
    <source>
        <dbReference type="SMART" id="SM00233"/>
    </source>
</evidence>
<dbReference type="InterPro" id="IPR011993">
    <property type="entry name" value="PH-like_dom_sf"/>
</dbReference>
<dbReference type="InterPro" id="IPR001849">
    <property type="entry name" value="PH_domain"/>
</dbReference>
<feature type="non-terminal residue" evidence="3">
    <location>
        <position position="271"/>
    </location>
</feature>
<evidence type="ECO:0000313" key="4">
    <source>
        <dbReference type="Proteomes" id="UP001165060"/>
    </source>
</evidence>
<evidence type="ECO:0000313" key="3">
    <source>
        <dbReference type="EMBL" id="GMI58120.1"/>
    </source>
</evidence>
<proteinExistence type="predicted"/>
<dbReference type="Proteomes" id="UP001165060">
    <property type="component" value="Unassembled WGS sequence"/>
</dbReference>
<name>A0ABQ6NCR0_9STRA</name>
<organism evidence="3 4">
    <name type="scientific">Tetraparma gracilis</name>
    <dbReference type="NCBI Taxonomy" id="2962635"/>
    <lineage>
        <taxon>Eukaryota</taxon>
        <taxon>Sar</taxon>
        <taxon>Stramenopiles</taxon>
        <taxon>Ochrophyta</taxon>
        <taxon>Bolidophyceae</taxon>
        <taxon>Parmales</taxon>
        <taxon>Triparmaceae</taxon>
        <taxon>Tetraparma</taxon>
    </lineage>
</organism>
<comment type="caution">
    <text evidence="3">The sequence shown here is derived from an EMBL/GenBank/DDBJ whole genome shotgun (WGS) entry which is preliminary data.</text>
</comment>
<reference evidence="3 4" key="1">
    <citation type="journal article" date="2023" name="Commun. Biol.">
        <title>Genome analysis of Parmales, the sister group of diatoms, reveals the evolutionary specialization of diatoms from phago-mixotrophs to photoautotrophs.</title>
        <authorList>
            <person name="Ban H."/>
            <person name="Sato S."/>
            <person name="Yoshikawa S."/>
            <person name="Yamada K."/>
            <person name="Nakamura Y."/>
            <person name="Ichinomiya M."/>
            <person name="Sato N."/>
            <person name="Blanc-Mathieu R."/>
            <person name="Endo H."/>
            <person name="Kuwata A."/>
            <person name="Ogata H."/>
        </authorList>
    </citation>
    <scope>NUCLEOTIDE SEQUENCE [LARGE SCALE GENOMIC DNA]</scope>
</reference>
<sequence>MTHFGDPLSEEDKLMTGVSPTDAPSDQAAEAQGQDSSIQDGVDVLCRRGLHLGPADFTKLLDIIDSDACTLKGTIELQTDSMGWQKYFCALAGTRLFIAENAADLSLKKYKDVMSISWACAEVYDVDVLNTYIEKFPKLGEKMDLQKKEGRFRVFHPSGIATVRCANLALTKSWLETIQKMLTENFSEEDLTEKKRVQEQLDPLIFEQSMMQFEAAESLLDHLDMLGFSVGDGTQNDGTVHPMSSKDKLKFGLLRLKIHKDEEGNVLADEK</sequence>
<feature type="domain" description="PH" evidence="2">
    <location>
        <begin position="69"/>
        <end position="185"/>
    </location>
</feature>
<evidence type="ECO:0000256" key="1">
    <source>
        <dbReference type="SAM" id="MobiDB-lite"/>
    </source>
</evidence>
<accession>A0ABQ6NCR0</accession>
<feature type="region of interest" description="Disordered" evidence="1">
    <location>
        <begin position="1"/>
        <end position="36"/>
    </location>
</feature>
<keyword evidence="4" id="KW-1185">Reference proteome</keyword>
<dbReference type="Gene3D" id="2.30.29.30">
    <property type="entry name" value="Pleckstrin-homology domain (PH domain)/Phosphotyrosine-binding domain (PTB)"/>
    <property type="match status" value="1"/>
</dbReference>
<protein>
    <recommendedName>
        <fullName evidence="2">PH domain-containing protein</fullName>
    </recommendedName>
</protein>
<dbReference type="EMBL" id="BRYB01006459">
    <property type="protein sequence ID" value="GMI58120.1"/>
    <property type="molecule type" value="Genomic_DNA"/>
</dbReference>
<dbReference type="SMART" id="SM00233">
    <property type="entry name" value="PH"/>
    <property type="match status" value="1"/>
</dbReference>
<dbReference type="SUPFAM" id="SSF50729">
    <property type="entry name" value="PH domain-like"/>
    <property type="match status" value="1"/>
</dbReference>
<gene>
    <name evidence="3" type="ORF">TeGR_g9960</name>
</gene>